<dbReference type="GO" id="GO:0009228">
    <property type="term" value="P:thiamine biosynthetic process"/>
    <property type="evidence" value="ECO:0007669"/>
    <property type="project" value="UniProtKB-KW"/>
</dbReference>
<dbReference type="InterPro" id="IPR015168">
    <property type="entry name" value="SsuA/THI5"/>
</dbReference>
<evidence type="ECO:0000256" key="3">
    <source>
        <dbReference type="ARBA" id="ARBA00009406"/>
    </source>
</evidence>
<evidence type="ECO:0000256" key="12">
    <source>
        <dbReference type="SAM" id="SignalP"/>
    </source>
</evidence>
<evidence type="ECO:0000256" key="7">
    <source>
        <dbReference type="ARBA" id="ARBA00022898"/>
    </source>
</evidence>
<reference evidence="14 15" key="1">
    <citation type="submission" date="2016-11" db="EMBL/GenBank/DDBJ databases">
        <authorList>
            <person name="Jaros S."/>
            <person name="Januszkiewicz K."/>
            <person name="Wedrychowicz H."/>
        </authorList>
    </citation>
    <scope>NUCLEOTIDE SEQUENCE [LARGE SCALE GENOMIC DNA]</scope>
    <source>
        <strain evidence="14 15">ATCC 23634</strain>
    </source>
</reference>
<comment type="pathway">
    <text evidence="2">Cofactor biosynthesis; thiamine diphosphate biosynthesis.</text>
</comment>
<feature type="chain" id="PRO_5012634225" description="Thiamine pyrimidine synthase" evidence="12">
    <location>
        <begin position="27"/>
        <end position="322"/>
    </location>
</feature>
<organism evidence="14 15">
    <name type="scientific">Devosia enhydra</name>
    <dbReference type="NCBI Taxonomy" id="665118"/>
    <lineage>
        <taxon>Bacteria</taxon>
        <taxon>Pseudomonadati</taxon>
        <taxon>Pseudomonadota</taxon>
        <taxon>Alphaproteobacteria</taxon>
        <taxon>Hyphomicrobiales</taxon>
        <taxon>Devosiaceae</taxon>
        <taxon>Devosia</taxon>
    </lineage>
</organism>
<dbReference type="PANTHER" id="PTHR31528">
    <property type="entry name" value="4-AMINO-5-HYDROXYMETHYL-2-METHYLPYRIMIDINE PHOSPHATE SYNTHASE THI11-RELATED"/>
    <property type="match status" value="1"/>
</dbReference>
<protein>
    <recommendedName>
        <fullName evidence="10">Thiamine pyrimidine synthase</fullName>
    </recommendedName>
</protein>
<evidence type="ECO:0000313" key="15">
    <source>
        <dbReference type="Proteomes" id="UP000183447"/>
    </source>
</evidence>
<keyword evidence="5" id="KW-0808">Transferase</keyword>
<comment type="subunit">
    <text evidence="4">Homodimer.</text>
</comment>
<accession>A0A1K2I2W3</accession>
<evidence type="ECO:0000256" key="9">
    <source>
        <dbReference type="ARBA" id="ARBA00023004"/>
    </source>
</evidence>
<evidence type="ECO:0000256" key="2">
    <source>
        <dbReference type="ARBA" id="ARBA00004948"/>
    </source>
</evidence>
<evidence type="ECO:0000256" key="10">
    <source>
        <dbReference type="ARBA" id="ARBA00033171"/>
    </source>
</evidence>
<comment type="similarity">
    <text evidence="3">Belongs to the NMT1/THI5 family.</text>
</comment>
<sequence length="322" mass="34336">MKRTVTAFAMLGLLAGTALTAQPVLAQDISFRLPWILNVQGAGYVMAKEKGFYEEEGLNVEIMPGGPNLNSTALVASGANTFGSNDVNGVIFGANQGMDLVIVGACFQRHPAGVITLAEANINEPKDLVGKTLAYNEGGPWTLTQAMLAKAGVALTDINLVVSPSTELLINKTVDAKTGFTVNEPIAVELAGLPTKVLLPSDYGVNTYAEAIFTTKAYAEANPEVVRKFLAATRKGYDYAYANQEETVAAVVAINTQLDPVQQAEQLRRQEAYVYTDFTKANGACAFDGAVVSDTMDVMKEFAGLETTLDPATLFTTEYLPQ</sequence>
<evidence type="ECO:0000313" key="14">
    <source>
        <dbReference type="EMBL" id="SFZ86734.1"/>
    </source>
</evidence>
<dbReference type="GO" id="GO:0016740">
    <property type="term" value="F:transferase activity"/>
    <property type="evidence" value="ECO:0007669"/>
    <property type="project" value="UniProtKB-KW"/>
</dbReference>
<dbReference type="AlphaFoldDB" id="A0A1K2I2W3"/>
<evidence type="ECO:0000256" key="11">
    <source>
        <dbReference type="ARBA" id="ARBA00048179"/>
    </source>
</evidence>
<evidence type="ECO:0000256" key="4">
    <source>
        <dbReference type="ARBA" id="ARBA00011738"/>
    </source>
</evidence>
<keyword evidence="6" id="KW-0479">Metal-binding</keyword>
<dbReference type="PANTHER" id="PTHR31528:SF1">
    <property type="entry name" value="4-AMINO-5-HYDROXYMETHYL-2-METHYLPYRIMIDINE PHOSPHATE SYNTHASE THI11-RELATED"/>
    <property type="match status" value="1"/>
</dbReference>
<dbReference type="GO" id="GO:0046872">
    <property type="term" value="F:metal ion binding"/>
    <property type="evidence" value="ECO:0007669"/>
    <property type="project" value="UniProtKB-KW"/>
</dbReference>
<dbReference type="Gene3D" id="3.40.190.10">
    <property type="entry name" value="Periplasmic binding protein-like II"/>
    <property type="match status" value="2"/>
</dbReference>
<comment type="catalytic activity">
    <reaction evidence="11">
        <text>N(6)-(pyridoxal phosphate)-L-lysyl-[4-amino-5-hydroxymethyl-2-methylpyrimidine phosphate synthase] + L-histidyl-[4-amino-5-hydroxymethyl-2-methylpyrimidine phosphate synthase] + 2 Fe(3+) + 4 H2O = L-lysyl-[4-amino-5-hydroxymethyl-2-methylpyrimidine phosphate synthase] + (2S)-2-amino-5-hydroxy-4-oxopentanoyl-[4-amino-5-hydroxymethyl-2-methylpyrimidine phosphate synthase] + 4-amino-2-methyl-5-(phosphooxymethyl)pyrimidine + 3-oxopropanoate + 2 Fe(2+) + 2 H(+)</text>
        <dbReference type="Rhea" id="RHEA:65756"/>
        <dbReference type="Rhea" id="RHEA-COMP:16892"/>
        <dbReference type="Rhea" id="RHEA-COMP:16893"/>
        <dbReference type="Rhea" id="RHEA-COMP:16894"/>
        <dbReference type="Rhea" id="RHEA-COMP:16895"/>
        <dbReference type="ChEBI" id="CHEBI:15377"/>
        <dbReference type="ChEBI" id="CHEBI:15378"/>
        <dbReference type="ChEBI" id="CHEBI:29033"/>
        <dbReference type="ChEBI" id="CHEBI:29034"/>
        <dbReference type="ChEBI" id="CHEBI:29969"/>
        <dbReference type="ChEBI" id="CHEBI:29979"/>
        <dbReference type="ChEBI" id="CHEBI:33190"/>
        <dbReference type="ChEBI" id="CHEBI:58354"/>
        <dbReference type="ChEBI" id="CHEBI:143915"/>
        <dbReference type="ChEBI" id="CHEBI:157692"/>
    </reaction>
    <physiologicalReaction direction="left-to-right" evidence="11">
        <dbReference type="Rhea" id="RHEA:65757"/>
    </physiologicalReaction>
</comment>
<dbReference type="OrthoDB" id="9815602at2"/>
<feature type="domain" description="SsuA/THI5-like" evidence="13">
    <location>
        <begin position="39"/>
        <end position="246"/>
    </location>
</feature>
<comment type="function">
    <text evidence="1">Responsible for the formation of the pyrimidine heterocycle in the thiamine biosynthesis pathway. Catalyzes the formation of hydroxymethylpyrimidine phosphate (HMP-P) from histidine and pyridoxal phosphate (PLP). The protein uses PLP and the active site histidine to form HMP-P, generating an inactive enzyme. The enzyme can only undergo a single turnover, which suggests it is a suicide enzyme.</text>
</comment>
<dbReference type="Pfam" id="PF09084">
    <property type="entry name" value="NMT1"/>
    <property type="match status" value="1"/>
</dbReference>
<gene>
    <name evidence="14" type="ORF">SAMN02983003_3928</name>
</gene>
<dbReference type="SUPFAM" id="SSF53850">
    <property type="entry name" value="Periplasmic binding protein-like II"/>
    <property type="match status" value="1"/>
</dbReference>
<feature type="signal peptide" evidence="12">
    <location>
        <begin position="1"/>
        <end position="26"/>
    </location>
</feature>
<dbReference type="EMBL" id="FPKU01000004">
    <property type="protein sequence ID" value="SFZ86734.1"/>
    <property type="molecule type" value="Genomic_DNA"/>
</dbReference>
<evidence type="ECO:0000256" key="1">
    <source>
        <dbReference type="ARBA" id="ARBA00003469"/>
    </source>
</evidence>
<dbReference type="Proteomes" id="UP000183447">
    <property type="component" value="Unassembled WGS sequence"/>
</dbReference>
<evidence type="ECO:0000256" key="6">
    <source>
        <dbReference type="ARBA" id="ARBA00022723"/>
    </source>
</evidence>
<name>A0A1K2I2W3_9HYPH</name>
<dbReference type="InterPro" id="IPR027939">
    <property type="entry name" value="NMT1/THI5"/>
</dbReference>
<evidence type="ECO:0000256" key="5">
    <source>
        <dbReference type="ARBA" id="ARBA00022679"/>
    </source>
</evidence>
<proteinExistence type="inferred from homology"/>
<evidence type="ECO:0000256" key="8">
    <source>
        <dbReference type="ARBA" id="ARBA00022977"/>
    </source>
</evidence>
<keyword evidence="15" id="KW-1185">Reference proteome</keyword>
<dbReference type="STRING" id="665118.SAMN02983003_3928"/>
<keyword evidence="7" id="KW-0663">Pyridoxal phosphate</keyword>
<dbReference type="RefSeq" id="WP_072346681.1">
    <property type="nucleotide sequence ID" value="NZ_FPKU01000004.1"/>
</dbReference>
<keyword evidence="9" id="KW-0408">Iron</keyword>
<keyword evidence="8" id="KW-0784">Thiamine biosynthesis</keyword>
<keyword evidence="12" id="KW-0732">Signal</keyword>
<evidence type="ECO:0000259" key="13">
    <source>
        <dbReference type="Pfam" id="PF09084"/>
    </source>
</evidence>